<dbReference type="GO" id="GO:0000160">
    <property type="term" value="P:phosphorelay signal transduction system"/>
    <property type="evidence" value="ECO:0007669"/>
    <property type="project" value="InterPro"/>
</dbReference>
<proteinExistence type="predicted"/>
<sequence length="116" mass="13168">MSDYLDKLSANGVDVSGTMERFMNNEDLYKRILKKFTSDTSFADAVRAKEEGNDEETQMHIHTLKGVSANLGLTPIFAITDEMMQHFRSGAPQAAYDLFGSLEEKYQQLMHLIEEI</sequence>
<evidence type="ECO:0000259" key="1">
    <source>
        <dbReference type="Pfam" id="PF01627"/>
    </source>
</evidence>
<gene>
    <name evidence="2" type="ORF">DW099_02930</name>
</gene>
<reference evidence="2 3" key="1">
    <citation type="submission" date="2018-08" db="EMBL/GenBank/DDBJ databases">
        <title>A genome reference for cultivated species of the human gut microbiota.</title>
        <authorList>
            <person name="Zou Y."/>
            <person name="Xue W."/>
            <person name="Luo G."/>
        </authorList>
    </citation>
    <scope>NUCLEOTIDE SEQUENCE [LARGE SCALE GENOMIC DNA]</scope>
    <source>
        <strain evidence="2 3">AM07-24</strain>
    </source>
</reference>
<accession>A0A415E6Y0</accession>
<feature type="domain" description="HPt" evidence="1">
    <location>
        <begin position="45"/>
        <end position="109"/>
    </location>
</feature>
<name>A0A415E6Y0_9FIRM</name>
<dbReference type="SUPFAM" id="SSF47226">
    <property type="entry name" value="Histidine-containing phosphotransfer domain, HPT domain"/>
    <property type="match status" value="1"/>
</dbReference>
<dbReference type="InterPro" id="IPR036641">
    <property type="entry name" value="HPT_dom_sf"/>
</dbReference>
<dbReference type="AlphaFoldDB" id="A0A415E6Y0"/>
<dbReference type="Pfam" id="PF01627">
    <property type="entry name" value="Hpt"/>
    <property type="match status" value="1"/>
</dbReference>
<dbReference type="RefSeq" id="WP_118333655.1">
    <property type="nucleotide sequence ID" value="NZ_AP025567.1"/>
</dbReference>
<organism evidence="2 3">
    <name type="scientific">Emergencia timonensis</name>
    <dbReference type="NCBI Taxonomy" id="1776384"/>
    <lineage>
        <taxon>Bacteria</taxon>
        <taxon>Bacillati</taxon>
        <taxon>Bacillota</taxon>
        <taxon>Clostridia</taxon>
        <taxon>Peptostreptococcales</taxon>
        <taxon>Anaerovoracaceae</taxon>
        <taxon>Emergencia</taxon>
    </lineage>
</organism>
<comment type="caution">
    <text evidence="2">The sequence shown here is derived from an EMBL/GenBank/DDBJ whole genome shotgun (WGS) entry which is preliminary data.</text>
</comment>
<dbReference type="STRING" id="1776384.GCA_900086585_02894"/>
<dbReference type="Proteomes" id="UP000284841">
    <property type="component" value="Unassembled WGS sequence"/>
</dbReference>
<dbReference type="EMBL" id="QRMS01000001">
    <property type="protein sequence ID" value="RHJ89543.1"/>
    <property type="molecule type" value="Genomic_DNA"/>
</dbReference>
<dbReference type="OrthoDB" id="1669200at2"/>
<evidence type="ECO:0000313" key="2">
    <source>
        <dbReference type="EMBL" id="RHJ89543.1"/>
    </source>
</evidence>
<keyword evidence="3" id="KW-1185">Reference proteome</keyword>
<evidence type="ECO:0000313" key="3">
    <source>
        <dbReference type="Proteomes" id="UP000284841"/>
    </source>
</evidence>
<protein>
    <submittedName>
        <fullName evidence="2">Hpt domain-containing protein</fullName>
    </submittedName>
</protein>
<dbReference type="Gene3D" id="1.20.120.160">
    <property type="entry name" value="HPT domain"/>
    <property type="match status" value="1"/>
</dbReference>
<dbReference type="InterPro" id="IPR008207">
    <property type="entry name" value="Sig_transdc_His_kin_Hpt_dom"/>
</dbReference>